<gene>
    <name evidence="2" type="ORF">EVAR_100670_1</name>
</gene>
<dbReference type="Proteomes" id="UP000299102">
    <property type="component" value="Unassembled WGS sequence"/>
</dbReference>
<evidence type="ECO:0000313" key="2">
    <source>
        <dbReference type="EMBL" id="GBP95119.1"/>
    </source>
</evidence>
<dbReference type="AlphaFoldDB" id="A0A4C2A7G5"/>
<keyword evidence="3" id="KW-1185">Reference proteome</keyword>
<protein>
    <submittedName>
        <fullName evidence="2">Uncharacterized protein</fullName>
    </submittedName>
</protein>
<sequence length="56" mass="6455">MALHIESYAPTQHRKLGQSGRGRWGHDPPDWVLPPIAIELEPISTEPRMWIRPDSK</sequence>
<proteinExistence type="predicted"/>
<name>A0A4C2A7G5_EUMVA</name>
<comment type="caution">
    <text evidence="2">The sequence shown here is derived from an EMBL/GenBank/DDBJ whole genome shotgun (WGS) entry which is preliminary data.</text>
</comment>
<reference evidence="2 3" key="1">
    <citation type="journal article" date="2019" name="Commun. Biol.">
        <title>The bagworm genome reveals a unique fibroin gene that provides high tensile strength.</title>
        <authorList>
            <person name="Kono N."/>
            <person name="Nakamura H."/>
            <person name="Ohtoshi R."/>
            <person name="Tomita M."/>
            <person name="Numata K."/>
            <person name="Arakawa K."/>
        </authorList>
    </citation>
    <scope>NUCLEOTIDE SEQUENCE [LARGE SCALE GENOMIC DNA]</scope>
</reference>
<evidence type="ECO:0000256" key="1">
    <source>
        <dbReference type="SAM" id="MobiDB-lite"/>
    </source>
</evidence>
<feature type="region of interest" description="Disordered" evidence="1">
    <location>
        <begin position="1"/>
        <end position="28"/>
    </location>
</feature>
<feature type="non-terminal residue" evidence="2">
    <location>
        <position position="56"/>
    </location>
</feature>
<dbReference type="EMBL" id="BGZK01002587">
    <property type="protein sequence ID" value="GBP95119.1"/>
    <property type="molecule type" value="Genomic_DNA"/>
</dbReference>
<evidence type="ECO:0000313" key="3">
    <source>
        <dbReference type="Proteomes" id="UP000299102"/>
    </source>
</evidence>
<accession>A0A4C2A7G5</accession>
<organism evidence="2 3">
    <name type="scientific">Eumeta variegata</name>
    <name type="common">Bagworm moth</name>
    <name type="synonym">Eumeta japonica</name>
    <dbReference type="NCBI Taxonomy" id="151549"/>
    <lineage>
        <taxon>Eukaryota</taxon>
        <taxon>Metazoa</taxon>
        <taxon>Ecdysozoa</taxon>
        <taxon>Arthropoda</taxon>
        <taxon>Hexapoda</taxon>
        <taxon>Insecta</taxon>
        <taxon>Pterygota</taxon>
        <taxon>Neoptera</taxon>
        <taxon>Endopterygota</taxon>
        <taxon>Lepidoptera</taxon>
        <taxon>Glossata</taxon>
        <taxon>Ditrysia</taxon>
        <taxon>Tineoidea</taxon>
        <taxon>Psychidae</taxon>
        <taxon>Oiketicinae</taxon>
        <taxon>Eumeta</taxon>
    </lineage>
</organism>